<dbReference type="AlphaFoldDB" id="A7APJ0"/>
<keyword evidence="2" id="KW-1133">Transmembrane helix</keyword>
<keyword evidence="2" id="KW-0472">Membrane</keyword>
<protein>
    <submittedName>
        <fullName evidence="3">Membrane protein, putative</fullName>
    </submittedName>
</protein>
<keyword evidence="2" id="KW-0812">Transmembrane</keyword>
<feature type="compositionally biased region" description="Polar residues" evidence="1">
    <location>
        <begin position="208"/>
        <end position="220"/>
    </location>
</feature>
<sequence>MWSPKLILIRLHLPFELSKVWTVFPSLRAIRYFCRLLTHEFLIATLGAIILWVLLYYELFYVALVCPYYTGDELSPYLNQFHTVGRTYRPTIYLFPAKLQWLYLNTFCKLLRCYNYVLISASTAGTDICSRLKNIYGKSVLWILNSFLYRHLFRGQARVTIREFVEGNNGSLVVLDYYLPKWLGSYCPKCGKYRDENVNPPKERFGLTKSQLPEDSQPSKSRVPATNGDKPPANRISDICNLVSRKFVDIDSDIRVVKSALDKEVTDEPSPRPNPTTEPKFINTDPLPRKILRGVIAIVGDLNVAYSICNQDFNCRCGVITVDIDDHRCGGCESTFLDNSLGLNSVPASIPTVRYFINDALEQGFACVQVHLNVNLGMAGEAFPSWPGLRSFPITLYSDVRLDLDHALKHIGVRYPNLPLSCVGVGYGGNVLMEYLALGCANKSLLTSLDSSTSSLNDIQRNAIFPGRRVSSRTDDKNESTDTDDNSSRSDSMLRSRAVKVLNEKKPLQQHGNKAERTTTKVTKVIPPVPSMNDANYEPFMYLNKVMREINMTPGHKIAPRSSGGNIIVQPKDDHFHVPEESEECTYETTMVYPPPTPVETVFDTKRISSVVCINLNLCTRGNVYYKNGPTRDVPNSSCYVRYCHDTLRDHLIAMIREVHCTKRRDKRSKICQRYKCCHYTRRLYSRSISQRFWHTIASTTDGFRRYFRGHSIDELLLCLHREYRNSHREMTKRGSREYVNYGNHVFNRFGARTSPGFKLCALMTLRYVYSNVGHDGRNRIETISGEPKYNLVNKKVDMDLRLGHGHLHKSMRRILNSGTNRSQDGRICRYIGELINREYINNAVNIRRNFETISVPTLLLSSLDNSVFGHEDVDIFDVIKNPNIVHYLSNSGGYSTFLSGKCTSRYIYPSGIYPVPWFSVPVLEFIDEMFNRRALM</sequence>
<dbReference type="PANTHER" id="PTHR10794:SF63">
    <property type="entry name" value="ALPHA_BETA HYDROLASE 1, ISOFORM A"/>
    <property type="match status" value="1"/>
</dbReference>
<reference evidence="3 4" key="1">
    <citation type="journal article" date="2007" name="PLoS Pathog.">
        <title>Genome sequence of Babesia bovis and comparative analysis of apicomplexan hemoprotozoa.</title>
        <authorList>
            <person name="Brayton K.A."/>
            <person name="Lau A.O.T."/>
            <person name="Herndon D.R."/>
            <person name="Hannick L."/>
            <person name="Kappmeyer L.S."/>
            <person name="Berens S.J."/>
            <person name="Bidwell S.L."/>
            <person name="Brown W.C."/>
            <person name="Crabtree J."/>
            <person name="Fadrosh D."/>
            <person name="Feldblum T."/>
            <person name="Forberger H.A."/>
            <person name="Haas B.J."/>
            <person name="Howell J.M."/>
            <person name="Khouri H."/>
            <person name="Koo H."/>
            <person name="Mann D.J."/>
            <person name="Norimine J."/>
            <person name="Paulsen I.T."/>
            <person name="Radune D."/>
            <person name="Ren Q."/>
            <person name="Smith R.K. Jr."/>
            <person name="Suarez C.E."/>
            <person name="White O."/>
            <person name="Wortman J.R."/>
            <person name="Knowles D.P. Jr."/>
            <person name="McElwain T.F."/>
            <person name="Nene V.M."/>
        </authorList>
    </citation>
    <scope>NUCLEOTIDE SEQUENCE [LARGE SCALE GENOMIC DNA]</scope>
    <source>
        <strain evidence="3">T2Bo</strain>
    </source>
</reference>
<dbReference type="GO" id="GO:0034338">
    <property type="term" value="F:short-chain carboxylesterase activity"/>
    <property type="evidence" value="ECO:0007669"/>
    <property type="project" value="TreeGrafter"/>
</dbReference>
<evidence type="ECO:0000256" key="2">
    <source>
        <dbReference type="SAM" id="Phobius"/>
    </source>
</evidence>
<dbReference type="PANTHER" id="PTHR10794">
    <property type="entry name" value="ABHYDROLASE DOMAIN-CONTAINING PROTEIN"/>
    <property type="match status" value="1"/>
</dbReference>
<dbReference type="eggNOG" id="ENOG502S64I">
    <property type="taxonomic scope" value="Eukaryota"/>
</dbReference>
<feature type="transmembrane region" description="Helical" evidence="2">
    <location>
        <begin position="36"/>
        <end position="57"/>
    </location>
</feature>
<dbReference type="EMBL" id="AAXT01000001">
    <property type="protein sequence ID" value="EDO08474.1"/>
    <property type="molecule type" value="Genomic_DNA"/>
</dbReference>
<feature type="region of interest" description="Disordered" evidence="1">
    <location>
        <begin position="262"/>
        <end position="283"/>
    </location>
</feature>
<dbReference type="GO" id="GO:0047372">
    <property type="term" value="F:monoacylglycerol lipase activity"/>
    <property type="evidence" value="ECO:0007669"/>
    <property type="project" value="TreeGrafter"/>
</dbReference>
<organism evidence="3 4">
    <name type="scientific">Babesia bovis</name>
    <dbReference type="NCBI Taxonomy" id="5865"/>
    <lineage>
        <taxon>Eukaryota</taxon>
        <taxon>Sar</taxon>
        <taxon>Alveolata</taxon>
        <taxon>Apicomplexa</taxon>
        <taxon>Aconoidasida</taxon>
        <taxon>Piroplasmida</taxon>
        <taxon>Babesiidae</taxon>
        <taxon>Babesia</taxon>
    </lineage>
</organism>
<gene>
    <name evidence="3" type="ORF">BBOV_III009170</name>
</gene>
<feature type="compositionally biased region" description="Basic and acidic residues" evidence="1">
    <location>
        <begin position="472"/>
        <end position="494"/>
    </location>
</feature>
<feature type="region of interest" description="Disordered" evidence="1">
    <location>
        <begin position="203"/>
        <end position="234"/>
    </location>
</feature>
<dbReference type="InParanoid" id="A7APJ0"/>
<keyword evidence="4" id="KW-1185">Reference proteome</keyword>
<feature type="region of interest" description="Disordered" evidence="1">
    <location>
        <begin position="467"/>
        <end position="494"/>
    </location>
</feature>
<proteinExistence type="predicted"/>
<dbReference type="Proteomes" id="UP000002173">
    <property type="component" value="Chromosome 3"/>
</dbReference>
<comment type="caution">
    <text evidence="3">The sequence shown here is derived from an EMBL/GenBank/DDBJ whole genome shotgun (WGS) entry which is preliminary data.</text>
</comment>
<evidence type="ECO:0000313" key="4">
    <source>
        <dbReference type="Proteomes" id="UP000002173"/>
    </source>
</evidence>
<dbReference type="InterPro" id="IPR050960">
    <property type="entry name" value="AB_hydrolase_4_sf"/>
</dbReference>
<evidence type="ECO:0000256" key="1">
    <source>
        <dbReference type="SAM" id="MobiDB-lite"/>
    </source>
</evidence>
<name>A7APJ0_BABBO</name>
<dbReference type="OMA" id="WLYYEIF"/>
<dbReference type="VEuPathDB" id="PiroplasmaDB:BBOV_III009170"/>
<evidence type="ECO:0000313" key="3">
    <source>
        <dbReference type="EMBL" id="EDO08474.1"/>
    </source>
</evidence>
<accession>A7APJ0</accession>